<evidence type="ECO:0000313" key="1">
    <source>
        <dbReference type="EMBL" id="TFU23709.1"/>
    </source>
</evidence>
<gene>
    <name evidence="1" type="ORF">E4U03_02110</name>
</gene>
<dbReference type="Pfam" id="PF20060">
    <property type="entry name" value="DUF6459"/>
    <property type="match status" value="1"/>
</dbReference>
<proteinExistence type="predicted"/>
<comment type="caution">
    <text evidence="1">The sequence shown here is derived from an EMBL/GenBank/DDBJ whole genome shotgun (WGS) entry which is preliminary data.</text>
</comment>
<name>A0A4Y9F5M4_9MICC</name>
<organism evidence="1 2">
    <name type="scientific">Rothia nasimurium</name>
    <dbReference type="NCBI Taxonomy" id="85336"/>
    <lineage>
        <taxon>Bacteria</taxon>
        <taxon>Bacillati</taxon>
        <taxon>Actinomycetota</taxon>
        <taxon>Actinomycetes</taxon>
        <taxon>Micrococcales</taxon>
        <taxon>Micrococcaceae</taxon>
        <taxon>Rothia</taxon>
    </lineage>
</organism>
<dbReference type="RefSeq" id="WP_135011338.1">
    <property type="nucleotide sequence ID" value="NZ_JADGLK010000005.1"/>
</dbReference>
<dbReference type="EMBL" id="SPQC01000005">
    <property type="protein sequence ID" value="TFU23709.1"/>
    <property type="molecule type" value="Genomic_DNA"/>
</dbReference>
<accession>A0A4Y9F5M4</accession>
<reference evidence="1 2" key="1">
    <citation type="submission" date="2019-03" db="EMBL/GenBank/DDBJ databases">
        <title>Diversity of the mouse oral microbiome.</title>
        <authorList>
            <person name="Joseph S."/>
            <person name="Aduse-Opoku J."/>
            <person name="Curtis M."/>
            <person name="Wade W."/>
            <person name="Hashim A."/>
        </authorList>
    </citation>
    <scope>NUCLEOTIDE SEQUENCE [LARGE SCALE GENOMIC DNA]</scope>
    <source>
        <strain evidence="2">irhom_31</strain>
    </source>
</reference>
<dbReference type="OrthoDB" id="3731420at2"/>
<dbReference type="Proteomes" id="UP000297951">
    <property type="component" value="Unassembled WGS sequence"/>
</dbReference>
<sequence length="167" mass="19156">MKTAFPERDDRKYIIVEATEYAEKYAPYFEKGQPAEPAVSLSFINQEEQALEQLGVRIGTAAIEVFMGRRPQHHLAPWMTTGCYRTLEKQLEQAKAAIRYRQRHYPQALCPSKPPAVIRPRRIIVQKVAETAYEMSLLVTDDVRTRAVALRAERKRGNWKIATLAIA</sequence>
<evidence type="ECO:0000313" key="2">
    <source>
        <dbReference type="Proteomes" id="UP000297951"/>
    </source>
</evidence>
<dbReference type="AlphaFoldDB" id="A0A4Y9F5M4"/>
<dbReference type="InterPro" id="IPR045596">
    <property type="entry name" value="DUF6459"/>
</dbReference>
<protein>
    <submittedName>
        <fullName evidence="1">Uncharacterized protein</fullName>
    </submittedName>
</protein>